<gene>
    <name evidence="2" type="ORF">DLJ46_24045</name>
</gene>
<dbReference type="EMBL" id="QGSV01000287">
    <property type="protein sequence ID" value="PWU44762.1"/>
    <property type="molecule type" value="Genomic_DNA"/>
</dbReference>
<name>A0A317JYX0_9ACTN</name>
<dbReference type="AlphaFoldDB" id="A0A317JYX0"/>
<feature type="non-terminal residue" evidence="2">
    <location>
        <position position="1"/>
    </location>
</feature>
<sequence>SAAAAGAGAGKGPRTAQAARPTADADWAGEPPYDPDYDGPLRSGGRPVAATPSTPTYEGFDPGDEPLDEVIDERTARQSSEEQAVQLLRETFGAEKIDEVDAR</sequence>
<dbReference type="Proteomes" id="UP000245683">
    <property type="component" value="Unassembled WGS sequence"/>
</dbReference>
<feature type="region of interest" description="Disordered" evidence="1">
    <location>
        <begin position="1"/>
        <end position="67"/>
    </location>
</feature>
<comment type="caution">
    <text evidence="2">The sequence shown here is derived from an EMBL/GenBank/DDBJ whole genome shotgun (WGS) entry which is preliminary data.</text>
</comment>
<evidence type="ECO:0000313" key="2">
    <source>
        <dbReference type="EMBL" id="PWU44762.1"/>
    </source>
</evidence>
<evidence type="ECO:0000256" key="1">
    <source>
        <dbReference type="SAM" id="MobiDB-lite"/>
    </source>
</evidence>
<reference evidence="3" key="1">
    <citation type="submission" date="2018-05" db="EMBL/GenBank/DDBJ databases">
        <title>Micromonospora globispora sp. nov. and Micromonospora rugosa sp. nov., isolated from marine sediment.</title>
        <authorList>
            <person name="Carro L."/>
            <person name="Aysel V."/>
            <person name="Cetin D."/>
            <person name="Igual J.M."/>
            <person name="Klenk H.-P."/>
            <person name="Trujillo M.E."/>
            <person name="Sahin N."/>
        </authorList>
    </citation>
    <scope>NUCLEOTIDE SEQUENCE [LARGE SCALE GENOMIC DNA]</scope>
    <source>
        <strain evidence="3">S2904</strain>
    </source>
</reference>
<keyword evidence="3" id="KW-1185">Reference proteome</keyword>
<proteinExistence type="predicted"/>
<evidence type="ECO:0000313" key="3">
    <source>
        <dbReference type="Proteomes" id="UP000245683"/>
    </source>
</evidence>
<accession>A0A317JYX0</accession>
<organism evidence="2 3">
    <name type="scientific">Micromonospora globispora</name>
    <dbReference type="NCBI Taxonomy" id="1450148"/>
    <lineage>
        <taxon>Bacteria</taxon>
        <taxon>Bacillati</taxon>
        <taxon>Actinomycetota</taxon>
        <taxon>Actinomycetes</taxon>
        <taxon>Micromonosporales</taxon>
        <taxon>Micromonosporaceae</taxon>
        <taxon>Micromonospora</taxon>
    </lineage>
</organism>
<protein>
    <submittedName>
        <fullName evidence="2">DNA polymerase III subunit gamma and tau</fullName>
    </submittedName>
</protein>